<feature type="chain" id="PRO_5043775964" description="Leucine-rich repeat-containing N-terminal plant-type domain-containing protein" evidence="13">
    <location>
        <begin position="26"/>
        <end position="965"/>
    </location>
</feature>
<dbReference type="InterPro" id="IPR001611">
    <property type="entry name" value="Leu-rich_rpt"/>
</dbReference>
<evidence type="ECO:0000259" key="14">
    <source>
        <dbReference type="Pfam" id="PF08263"/>
    </source>
</evidence>
<dbReference type="PANTHER" id="PTHR48063:SF98">
    <property type="entry name" value="LRR RECEPTOR-LIKE SERINE_THREONINE-PROTEIN KINASE FLS2"/>
    <property type="match status" value="1"/>
</dbReference>
<keyword evidence="17" id="KW-1185">Reference proteome</keyword>
<gene>
    <name evidence="16" type="ORF">H6P81_017037</name>
</gene>
<feature type="region of interest" description="Disordered" evidence="11">
    <location>
        <begin position="877"/>
        <end position="896"/>
    </location>
</feature>
<evidence type="ECO:0000259" key="15">
    <source>
        <dbReference type="Pfam" id="PF23598"/>
    </source>
</evidence>
<evidence type="ECO:0000256" key="10">
    <source>
        <dbReference type="ARBA" id="ARBA00023180"/>
    </source>
</evidence>
<evidence type="ECO:0000256" key="3">
    <source>
        <dbReference type="ARBA" id="ARBA00022475"/>
    </source>
</evidence>
<dbReference type="FunFam" id="3.80.10.10:FF:000111">
    <property type="entry name" value="LRR receptor-like serine/threonine-protein kinase ERECTA"/>
    <property type="match status" value="1"/>
</dbReference>
<evidence type="ECO:0000256" key="1">
    <source>
        <dbReference type="ARBA" id="ARBA00004251"/>
    </source>
</evidence>
<evidence type="ECO:0000256" key="13">
    <source>
        <dbReference type="SAM" id="SignalP"/>
    </source>
</evidence>
<keyword evidence="4" id="KW-0433">Leucine-rich repeat</keyword>
<name>A0AAV7E1A6_ARIFI</name>
<dbReference type="Proteomes" id="UP000825729">
    <property type="component" value="Unassembled WGS sequence"/>
</dbReference>
<dbReference type="SMART" id="SM00369">
    <property type="entry name" value="LRR_TYP"/>
    <property type="match status" value="9"/>
</dbReference>
<sequence>MAVALKALLLLFPVLMCFLLPPVFASSTTTCIEEERQALIEFKKNLTDPAGKAVLTSWSGEDCCTWLGIRCDTRTGHVTQISLGNNSLAGDQVPSSLLHLKHLVSLDLSHNFFNLAPVPEFFGSFPQLRYLNLSSGGFGGKFPQQLGNLSKLQYLDLSGCNLELSKTVYHLPPSLIELHLQYFYSPYGSTGDDNISTFTLSTNLTSLKVLDVSADIAVLSVLPKWLSGLNSLTTLILNYGFQGTIPAWFCTLGNLKYLDMSVNYLEGRIPSCFANLSRLAYLDLSYNNFDGPLSPESTVENLAYLEMLNLAHNNFEGDLPCRLTKWQNLQELSLEHNLFSGTIPSSLGRLSSLQKLRFGDNNLTGSIPESLGMLSHLEELDVSHNNYLEGIVNEIHFTHLTSLISLGMSSTSVAWNVSSDWNPPFQLFYLDVSSSTLGPRFPTWLLTQEKLISLDISCSNISDVVPNSFWDLLSSVSYLNMSHNRLRGQLPDFLNVLPNYSYSVIDLSHNSLKGSLLNFSTNAYTLDISSNLISGQIPKDVNIRMRTIHGLFLSDNHITGSIPFSLCQLQMEVLSLSRNKLSGAIPDCWNSSGSLKSIDLSRNNLDGNVPATLSNLPSLVSVYLSVNNLSGGLLPMLQSRFPELIVLDLGENKLVGRIPSHIGEKLPKLMVLRLRSNMLFGHVPSGLSLLASLRILDLAQNNLSGNIPESFSNFSAMKVWNKASELNNFLLGYLEIQRFYYEKVSVSIKGGEWEYRRQDVAFTFLCNIDLSCNKLSGEIPNGLADLLGLLSMNLSNNRFTGKIPNRIGDLQQLESLDFSHNQLYGKIPDSISALHYLEYMNLSYNNLSGRIPQGSQIQTLDDPSIYVGNRDLCGPPITKKCQEDETPPPPLAPDGNNRKGIDDEMVFLYISVVIGFVLGLWGFFVALLFNKSWRIAYCQLLDAMEARLVIVLTWLGKFWRIFSTR</sequence>
<dbReference type="AlphaFoldDB" id="A0AAV7E1A6"/>
<comment type="subcellular location">
    <subcellularLocation>
        <location evidence="1">Cell membrane</location>
        <topology evidence="1">Single-pass type I membrane protein</topology>
    </subcellularLocation>
</comment>
<feature type="domain" description="Disease resistance R13L4/SHOC-2-like LRR" evidence="15">
    <location>
        <begin position="274"/>
        <end position="460"/>
    </location>
</feature>
<dbReference type="EMBL" id="JAINDJ010000007">
    <property type="protein sequence ID" value="KAG9441183.1"/>
    <property type="molecule type" value="Genomic_DNA"/>
</dbReference>
<keyword evidence="8 12" id="KW-1133">Transmembrane helix</keyword>
<evidence type="ECO:0000256" key="5">
    <source>
        <dbReference type="ARBA" id="ARBA00022692"/>
    </source>
</evidence>
<dbReference type="PANTHER" id="PTHR48063">
    <property type="entry name" value="LRR RECEPTOR-LIKE KINASE"/>
    <property type="match status" value="1"/>
</dbReference>
<dbReference type="Pfam" id="PF08263">
    <property type="entry name" value="LRRNT_2"/>
    <property type="match status" value="1"/>
</dbReference>
<comment type="similarity">
    <text evidence="2">Belongs to the RLP family.</text>
</comment>
<organism evidence="16 17">
    <name type="scientific">Aristolochia fimbriata</name>
    <name type="common">White veined hardy Dutchman's pipe vine</name>
    <dbReference type="NCBI Taxonomy" id="158543"/>
    <lineage>
        <taxon>Eukaryota</taxon>
        <taxon>Viridiplantae</taxon>
        <taxon>Streptophyta</taxon>
        <taxon>Embryophyta</taxon>
        <taxon>Tracheophyta</taxon>
        <taxon>Spermatophyta</taxon>
        <taxon>Magnoliopsida</taxon>
        <taxon>Magnoliidae</taxon>
        <taxon>Piperales</taxon>
        <taxon>Aristolochiaceae</taxon>
        <taxon>Aristolochia</taxon>
    </lineage>
</organism>
<evidence type="ECO:0000256" key="9">
    <source>
        <dbReference type="ARBA" id="ARBA00023136"/>
    </source>
</evidence>
<evidence type="ECO:0000256" key="4">
    <source>
        <dbReference type="ARBA" id="ARBA00022614"/>
    </source>
</evidence>
<comment type="caution">
    <text evidence="16">The sequence shown here is derived from an EMBL/GenBank/DDBJ whole genome shotgun (WGS) entry which is preliminary data.</text>
</comment>
<protein>
    <recommendedName>
        <fullName evidence="18">Leucine-rich repeat-containing N-terminal plant-type domain-containing protein</fullName>
    </recommendedName>
</protein>
<dbReference type="Pfam" id="PF00560">
    <property type="entry name" value="LRR_1"/>
    <property type="match status" value="8"/>
</dbReference>
<keyword evidence="7" id="KW-0677">Repeat</keyword>
<keyword evidence="3" id="KW-1003">Cell membrane</keyword>
<keyword evidence="9 12" id="KW-0472">Membrane</keyword>
<evidence type="ECO:0000256" key="8">
    <source>
        <dbReference type="ARBA" id="ARBA00022989"/>
    </source>
</evidence>
<keyword evidence="5 12" id="KW-0812">Transmembrane</keyword>
<dbReference type="InterPro" id="IPR032675">
    <property type="entry name" value="LRR_dom_sf"/>
</dbReference>
<keyword evidence="10" id="KW-0325">Glycoprotein</keyword>
<feature type="domain" description="Leucine-rich repeat-containing N-terminal plant-type" evidence="14">
    <location>
        <begin position="33"/>
        <end position="72"/>
    </location>
</feature>
<dbReference type="SMART" id="SM00365">
    <property type="entry name" value="LRR_SD22"/>
    <property type="match status" value="5"/>
</dbReference>
<dbReference type="Pfam" id="PF13855">
    <property type="entry name" value="LRR_8"/>
    <property type="match status" value="1"/>
</dbReference>
<dbReference type="Gene3D" id="3.80.10.10">
    <property type="entry name" value="Ribonuclease Inhibitor"/>
    <property type="match status" value="4"/>
</dbReference>
<dbReference type="InterPro" id="IPR003591">
    <property type="entry name" value="Leu-rich_rpt_typical-subtyp"/>
</dbReference>
<evidence type="ECO:0000256" key="7">
    <source>
        <dbReference type="ARBA" id="ARBA00022737"/>
    </source>
</evidence>
<keyword evidence="6 13" id="KW-0732">Signal</keyword>
<evidence type="ECO:0000313" key="16">
    <source>
        <dbReference type="EMBL" id="KAG9441183.1"/>
    </source>
</evidence>
<feature type="signal peptide" evidence="13">
    <location>
        <begin position="1"/>
        <end position="25"/>
    </location>
</feature>
<evidence type="ECO:0000313" key="17">
    <source>
        <dbReference type="Proteomes" id="UP000825729"/>
    </source>
</evidence>
<dbReference type="InterPro" id="IPR013210">
    <property type="entry name" value="LRR_N_plant-typ"/>
</dbReference>
<dbReference type="GO" id="GO:0005886">
    <property type="term" value="C:plasma membrane"/>
    <property type="evidence" value="ECO:0007669"/>
    <property type="project" value="UniProtKB-SubCell"/>
</dbReference>
<dbReference type="FunFam" id="3.80.10.10:FF:000095">
    <property type="entry name" value="LRR receptor-like serine/threonine-protein kinase GSO1"/>
    <property type="match status" value="2"/>
</dbReference>
<dbReference type="InterPro" id="IPR055414">
    <property type="entry name" value="LRR_R13L4/SHOC2-like"/>
</dbReference>
<dbReference type="Pfam" id="PF23598">
    <property type="entry name" value="LRR_14"/>
    <property type="match status" value="1"/>
</dbReference>
<evidence type="ECO:0000256" key="11">
    <source>
        <dbReference type="SAM" id="MobiDB-lite"/>
    </source>
</evidence>
<evidence type="ECO:0000256" key="12">
    <source>
        <dbReference type="SAM" id="Phobius"/>
    </source>
</evidence>
<evidence type="ECO:0008006" key="18">
    <source>
        <dbReference type="Google" id="ProtNLM"/>
    </source>
</evidence>
<dbReference type="SUPFAM" id="SSF52047">
    <property type="entry name" value="RNI-like"/>
    <property type="match status" value="2"/>
</dbReference>
<accession>A0AAV7E1A6</accession>
<dbReference type="InterPro" id="IPR046956">
    <property type="entry name" value="RLP23-like"/>
</dbReference>
<reference evidence="16 17" key="1">
    <citation type="submission" date="2021-07" db="EMBL/GenBank/DDBJ databases">
        <title>The Aristolochia fimbriata genome: insights into angiosperm evolution, floral development and chemical biosynthesis.</title>
        <authorList>
            <person name="Jiao Y."/>
        </authorList>
    </citation>
    <scope>NUCLEOTIDE SEQUENCE [LARGE SCALE GENOMIC DNA]</scope>
    <source>
        <strain evidence="16">IBCAS-2021</strain>
        <tissue evidence="16">Leaf</tissue>
    </source>
</reference>
<feature type="transmembrane region" description="Helical" evidence="12">
    <location>
        <begin position="906"/>
        <end position="929"/>
    </location>
</feature>
<evidence type="ECO:0000256" key="6">
    <source>
        <dbReference type="ARBA" id="ARBA00022729"/>
    </source>
</evidence>
<proteinExistence type="inferred from homology"/>
<evidence type="ECO:0000256" key="2">
    <source>
        <dbReference type="ARBA" id="ARBA00009592"/>
    </source>
</evidence>